<evidence type="ECO:0000256" key="2">
    <source>
        <dbReference type="ARBA" id="ARBA00023235"/>
    </source>
</evidence>
<dbReference type="HOGENOM" id="CLU_031753_2_0_1"/>
<proteinExistence type="inferred from homology"/>
<name>J4UK28_TRIAS</name>
<dbReference type="GO" id="GO:0006006">
    <property type="term" value="P:glucose metabolic process"/>
    <property type="evidence" value="ECO:0007669"/>
    <property type="project" value="TreeGrafter"/>
</dbReference>
<sequence length="351" mass="37884">MTIPNTAPITDCNGNSIPPSAWKEYRLSAPGIRATFIPYGARLTSLQVPDRAGKWTEVNVGYADPSSYIKEAGPSYFGAVVGRVANRIRSGKFELNGKEYAITPNENGGYNTLHGGKIGYDAREWEVAQASESSVTFTLRDEGGEAWDGFPGCVDVGAAYELSDGELRATLRAVPRDGATPILLTTHGYYNLAGEGSIMGDELQLPRASRFVRGDKHLVPTGELPPTAGHALDFTAPKPIGEGRAKECGAGNEGIDNCFVFSEVSPEPQLIWHSKTSGIRLQLCTDQDAVQMYACAAKGDTVLGERGAECLAVEPQGVIDSVNHPEWGFKVVYEKGEEYVNTTTWKFDVVE</sequence>
<dbReference type="Proteomes" id="UP000002748">
    <property type="component" value="Unassembled WGS sequence"/>
</dbReference>
<evidence type="ECO:0000313" key="5">
    <source>
        <dbReference type="Proteomes" id="UP000002748"/>
    </source>
</evidence>
<dbReference type="VEuPathDB" id="FungiDB:A1Q1_06306"/>
<dbReference type="Gene3D" id="2.70.98.10">
    <property type="match status" value="1"/>
</dbReference>
<reference evidence="4 5" key="1">
    <citation type="journal article" date="2012" name="Eukaryot. Cell">
        <title>Draft genome sequence of CBS 2479, the standard type strain of Trichosporon asahii.</title>
        <authorList>
            <person name="Yang R.Y."/>
            <person name="Li H.T."/>
            <person name="Zhu H."/>
            <person name="Zhou G.P."/>
            <person name="Wang M."/>
            <person name="Wang L."/>
        </authorList>
    </citation>
    <scope>NUCLEOTIDE SEQUENCE [LARGE SCALE GENOMIC DNA]</scope>
    <source>
        <strain evidence="5">ATCC 90039 / CBS 2479 / JCM 2466 / KCTC 7840 / NCYC 2677 / UAMH 7654</strain>
    </source>
</reference>
<dbReference type="EMBL" id="ALBS01000032">
    <property type="protein sequence ID" value="EJT52200.1"/>
    <property type="molecule type" value="Genomic_DNA"/>
</dbReference>
<dbReference type="OrthoDB" id="274691at2759"/>
<protein>
    <submittedName>
        <fullName evidence="4">Aldose 1-epimerase</fullName>
    </submittedName>
</protein>
<organism evidence="4 5">
    <name type="scientific">Trichosporon asahii var. asahii (strain ATCC 90039 / CBS 2479 / JCM 2466 / KCTC 7840 / NBRC 103889/ NCYC 2677 / UAMH 7654)</name>
    <name type="common">Yeast</name>
    <dbReference type="NCBI Taxonomy" id="1186058"/>
    <lineage>
        <taxon>Eukaryota</taxon>
        <taxon>Fungi</taxon>
        <taxon>Dikarya</taxon>
        <taxon>Basidiomycota</taxon>
        <taxon>Agaricomycotina</taxon>
        <taxon>Tremellomycetes</taxon>
        <taxon>Trichosporonales</taxon>
        <taxon>Trichosporonaceae</taxon>
        <taxon>Trichosporon</taxon>
    </lineage>
</organism>
<dbReference type="CDD" id="cd09019">
    <property type="entry name" value="galactose_mutarotase_like"/>
    <property type="match status" value="1"/>
</dbReference>
<dbReference type="InterPro" id="IPR014718">
    <property type="entry name" value="GH-type_carb-bd"/>
</dbReference>
<comment type="caution">
    <text evidence="4">The sequence shown here is derived from an EMBL/GenBank/DDBJ whole genome shotgun (WGS) entry which is preliminary data.</text>
</comment>
<evidence type="ECO:0000313" key="4">
    <source>
        <dbReference type="EMBL" id="EJT52200.1"/>
    </source>
</evidence>
<dbReference type="SUPFAM" id="SSF74650">
    <property type="entry name" value="Galactose mutarotase-like"/>
    <property type="match status" value="1"/>
</dbReference>
<keyword evidence="2" id="KW-0413">Isomerase</keyword>
<dbReference type="PANTHER" id="PTHR10091:SF6">
    <property type="entry name" value="1-EPIMERASE, PUTATIVE (AFU_ORTHOLOGUE AFUA_3G13240)-RELATED"/>
    <property type="match status" value="1"/>
</dbReference>
<evidence type="ECO:0000256" key="1">
    <source>
        <dbReference type="ARBA" id="ARBA00006206"/>
    </source>
</evidence>
<dbReference type="GeneID" id="25989818"/>
<dbReference type="InterPro" id="IPR011013">
    <property type="entry name" value="Gal_mutarotase_sf_dom"/>
</dbReference>
<dbReference type="GO" id="GO:0033499">
    <property type="term" value="P:galactose catabolic process via UDP-galactose, Leloir pathway"/>
    <property type="evidence" value="ECO:0007669"/>
    <property type="project" value="TreeGrafter"/>
</dbReference>
<dbReference type="AlphaFoldDB" id="J4UK28"/>
<dbReference type="InterPro" id="IPR047215">
    <property type="entry name" value="Galactose_mutarotase-like"/>
</dbReference>
<comment type="similarity">
    <text evidence="1">Belongs to the aldose epimerase family.</text>
</comment>
<dbReference type="RefSeq" id="XP_014183385.1">
    <property type="nucleotide sequence ID" value="XM_014327910.1"/>
</dbReference>
<dbReference type="Pfam" id="PF01263">
    <property type="entry name" value="Aldose_epim"/>
    <property type="match status" value="1"/>
</dbReference>
<evidence type="ECO:0000256" key="3">
    <source>
        <dbReference type="ARBA" id="ARBA00023277"/>
    </source>
</evidence>
<accession>J4UK28</accession>
<gene>
    <name evidence="4" type="ORF">A1Q1_06306</name>
</gene>
<keyword evidence="3" id="KW-0119">Carbohydrate metabolism</keyword>
<dbReference type="GO" id="GO:0004034">
    <property type="term" value="F:aldose 1-epimerase activity"/>
    <property type="evidence" value="ECO:0007669"/>
    <property type="project" value="TreeGrafter"/>
</dbReference>
<dbReference type="PANTHER" id="PTHR10091">
    <property type="entry name" value="ALDOSE-1-EPIMERASE"/>
    <property type="match status" value="1"/>
</dbReference>
<dbReference type="GO" id="GO:0030246">
    <property type="term" value="F:carbohydrate binding"/>
    <property type="evidence" value="ECO:0007669"/>
    <property type="project" value="InterPro"/>
</dbReference>
<dbReference type="InterPro" id="IPR008183">
    <property type="entry name" value="Aldose_1/G6P_1-epimerase"/>
</dbReference>
<dbReference type="KEGG" id="tasa:A1Q1_06306"/>